<evidence type="ECO:0000256" key="1">
    <source>
        <dbReference type="ARBA" id="ARBA00004141"/>
    </source>
</evidence>
<organism evidence="7 8">
    <name type="scientific">Isosphaera pallida (strain ATCC 43644 / DSM 9630 / IS1B)</name>
    <dbReference type="NCBI Taxonomy" id="575540"/>
    <lineage>
        <taxon>Bacteria</taxon>
        <taxon>Pseudomonadati</taxon>
        <taxon>Planctomycetota</taxon>
        <taxon>Planctomycetia</taxon>
        <taxon>Isosphaerales</taxon>
        <taxon>Isosphaeraceae</taxon>
        <taxon>Isosphaera</taxon>
    </lineage>
</organism>
<dbReference type="HOGENOM" id="CLU_617989_0_0_0"/>
<dbReference type="GO" id="GO:0016020">
    <property type="term" value="C:membrane"/>
    <property type="evidence" value="ECO:0007669"/>
    <property type="project" value="UniProtKB-SubCell"/>
</dbReference>
<evidence type="ECO:0000313" key="7">
    <source>
        <dbReference type="EMBL" id="ADV63692.1"/>
    </source>
</evidence>
<evidence type="ECO:0000256" key="4">
    <source>
        <dbReference type="ARBA" id="ARBA00023136"/>
    </source>
</evidence>
<evidence type="ECO:0000256" key="2">
    <source>
        <dbReference type="ARBA" id="ARBA00022692"/>
    </source>
</evidence>
<feature type="transmembrane region" description="Helical" evidence="5">
    <location>
        <begin position="378"/>
        <end position="395"/>
    </location>
</feature>
<feature type="transmembrane region" description="Helical" evidence="5">
    <location>
        <begin position="195"/>
        <end position="212"/>
    </location>
</feature>
<dbReference type="PANTHER" id="PTHR37422:SF13">
    <property type="entry name" value="LIPOPOLYSACCHARIDE BIOSYNTHESIS PROTEIN PA4999-RELATED"/>
    <property type="match status" value="1"/>
</dbReference>
<name>E8R3W2_ISOPI</name>
<dbReference type="KEGG" id="ipa:Isop_3128"/>
<evidence type="ECO:0000256" key="5">
    <source>
        <dbReference type="SAM" id="Phobius"/>
    </source>
</evidence>
<dbReference type="PANTHER" id="PTHR37422">
    <property type="entry name" value="TEICHURONIC ACID BIOSYNTHESIS PROTEIN TUAE"/>
    <property type="match status" value="1"/>
</dbReference>
<feature type="transmembrane region" description="Helical" evidence="5">
    <location>
        <begin position="30"/>
        <end position="49"/>
    </location>
</feature>
<keyword evidence="8" id="KW-1185">Reference proteome</keyword>
<feature type="transmembrane region" description="Helical" evidence="5">
    <location>
        <begin position="218"/>
        <end position="234"/>
    </location>
</feature>
<feature type="transmembrane region" description="Helical" evidence="5">
    <location>
        <begin position="119"/>
        <end position="136"/>
    </location>
</feature>
<gene>
    <name evidence="7" type="ordered locus">Isop_3128</name>
</gene>
<dbReference type="Pfam" id="PF04932">
    <property type="entry name" value="Wzy_C"/>
    <property type="match status" value="1"/>
</dbReference>
<dbReference type="STRING" id="575540.Isop_3128"/>
<dbReference type="EMBL" id="CP002353">
    <property type="protein sequence ID" value="ADV63692.1"/>
    <property type="molecule type" value="Genomic_DNA"/>
</dbReference>
<feature type="transmembrane region" description="Helical" evidence="5">
    <location>
        <begin position="56"/>
        <end position="77"/>
    </location>
</feature>
<evidence type="ECO:0000313" key="8">
    <source>
        <dbReference type="Proteomes" id="UP000008631"/>
    </source>
</evidence>
<feature type="transmembrane region" description="Helical" evidence="5">
    <location>
        <begin position="241"/>
        <end position="258"/>
    </location>
</feature>
<sequence>MDFLCYLWLVILLFLRPSDFFQILDGIPLFWISSILTLLFSFSKVAALFSTRNFQAIPTIPLLFLVWLVAIPFSLLAPGRVNFQLAYDAVTTFYKPVSFFLFTLAIVDTPKRILIVCKWIPILAMVISGLALYDYFNDFYFGVFTHARETNPESPTGTTLRLAGHGTLADPNDFAVFLVMVSMFNFDRLLDRRLGIGRVFWLIPLGINTWAFSLTESRGAFVGLLASIASALFLRFGVRRSLLPLALILPIIFVGLGGRQTNLSLSSTTATQRIEMVGECYYYVKTYPVFGLGYGQISEWLHGLVAHNTYMQSMAELGFFGGSLFSCFVLFPLVQFLKVRPPLYRFTQPEMARLYLFLGGALAGFNFGILSLSRAEVLQTYLLLGLGTSFIRVAEREPNEPLPGFSFRTLGFALACGLGVIVFHYVMLRYFYGVNI</sequence>
<keyword evidence="3 5" id="KW-1133">Transmembrane helix</keyword>
<comment type="subcellular location">
    <subcellularLocation>
        <location evidence="1">Membrane</location>
        <topology evidence="1">Multi-pass membrane protein</topology>
    </subcellularLocation>
</comment>
<dbReference type="RefSeq" id="WP_013565980.1">
    <property type="nucleotide sequence ID" value="NC_014962.1"/>
</dbReference>
<dbReference type="AlphaFoldDB" id="E8R3W2"/>
<evidence type="ECO:0000259" key="6">
    <source>
        <dbReference type="Pfam" id="PF04932"/>
    </source>
</evidence>
<dbReference type="InParanoid" id="E8R3W2"/>
<dbReference type="InterPro" id="IPR007016">
    <property type="entry name" value="O-antigen_ligase-rel_domated"/>
</dbReference>
<dbReference type="InterPro" id="IPR051533">
    <property type="entry name" value="WaaL-like"/>
</dbReference>
<reference key="1">
    <citation type="submission" date="2010-11" db="EMBL/GenBank/DDBJ databases">
        <title>The complete sequence of chromosome of Isophaera pallida ATCC 43644.</title>
        <authorList>
            <consortium name="US DOE Joint Genome Institute (JGI-PGF)"/>
            <person name="Lucas S."/>
            <person name="Copeland A."/>
            <person name="Lapidus A."/>
            <person name="Bruce D."/>
            <person name="Goodwin L."/>
            <person name="Pitluck S."/>
            <person name="Kyrpides N."/>
            <person name="Mavromatis K."/>
            <person name="Pagani I."/>
            <person name="Ivanova N."/>
            <person name="Saunders E."/>
            <person name="Brettin T."/>
            <person name="Detter J.C."/>
            <person name="Han C."/>
            <person name="Tapia R."/>
            <person name="Land M."/>
            <person name="Hauser L."/>
            <person name="Markowitz V."/>
            <person name="Cheng J.-F."/>
            <person name="Hugenholtz P."/>
            <person name="Woyke T."/>
            <person name="Wu D."/>
            <person name="Eisen J.A."/>
        </authorList>
    </citation>
    <scope>NUCLEOTIDE SEQUENCE</scope>
    <source>
        <strain>ATCC 43644</strain>
    </source>
</reference>
<dbReference type="OrthoDB" id="871774at2"/>
<protein>
    <submittedName>
        <fullName evidence="7">O-antigen polymerase</fullName>
    </submittedName>
</protein>
<feature type="transmembrane region" description="Helical" evidence="5">
    <location>
        <begin position="317"/>
        <end position="334"/>
    </location>
</feature>
<feature type="transmembrane region" description="Helical" evidence="5">
    <location>
        <begin position="354"/>
        <end position="372"/>
    </location>
</feature>
<feature type="transmembrane region" description="Helical" evidence="5">
    <location>
        <begin position="89"/>
        <end position="107"/>
    </location>
</feature>
<dbReference type="Proteomes" id="UP000008631">
    <property type="component" value="Chromosome"/>
</dbReference>
<keyword evidence="2 5" id="KW-0812">Transmembrane</keyword>
<feature type="transmembrane region" description="Helical" evidence="5">
    <location>
        <begin position="407"/>
        <end position="427"/>
    </location>
</feature>
<keyword evidence="4 5" id="KW-0472">Membrane</keyword>
<dbReference type="eggNOG" id="COG3307">
    <property type="taxonomic scope" value="Bacteria"/>
</dbReference>
<evidence type="ECO:0000256" key="3">
    <source>
        <dbReference type="ARBA" id="ARBA00022989"/>
    </source>
</evidence>
<accession>E8R3W2</accession>
<reference evidence="7 8" key="2">
    <citation type="journal article" date="2011" name="Stand. Genomic Sci.">
        <title>Complete genome sequence of Isosphaera pallida type strain (IS1B).</title>
        <authorList>
            <consortium name="US DOE Joint Genome Institute (JGI-PGF)"/>
            <person name="Goker M."/>
            <person name="Cleland D."/>
            <person name="Saunders E."/>
            <person name="Lapidus A."/>
            <person name="Nolan M."/>
            <person name="Lucas S."/>
            <person name="Hammon N."/>
            <person name="Deshpande S."/>
            <person name="Cheng J.F."/>
            <person name="Tapia R."/>
            <person name="Han C."/>
            <person name="Goodwin L."/>
            <person name="Pitluck S."/>
            <person name="Liolios K."/>
            <person name="Pagani I."/>
            <person name="Ivanova N."/>
            <person name="Mavromatis K."/>
            <person name="Pati A."/>
            <person name="Chen A."/>
            <person name="Palaniappan K."/>
            <person name="Land M."/>
            <person name="Hauser L."/>
            <person name="Chang Y.J."/>
            <person name="Jeffries C.D."/>
            <person name="Detter J.C."/>
            <person name="Beck B."/>
            <person name="Woyke T."/>
            <person name="Bristow J."/>
            <person name="Eisen J.A."/>
            <person name="Markowitz V."/>
            <person name="Hugenholtz P."/>
            <person name="Kyrpides N.C."/>
            <person name="Klenk H.P."/>
        </authorList>
    </citation>
    <scope>NUCLEOTIDE SEQUENCE [LARGE SCALE GENOMIC DNA]</scope>
    <source>
        <strain evidence="8">ATCC 43644 / DSM 9630 / IS1B</strain>
    </source>
</reference>
<feature type="domain" description="O-antigen ligase-related" evidence="6">
    <location>
        <begin position="209"/>
        <end position="325"/>
    </location>
</feature>
<proteinExistence type="predicted"/>